<proteinExistence type="predicted"/>
<accession>A0ABV8WUA4</accession>
<comment type="caution">
    <text evidence="1">The sequence shown here is derived from an EMBL/GenBank/DDBJ whole genome shotgun (WGS) entry which is preliminary data.</text>
</comment>
<dbReference type="Proteomes" id="UP001595882">
    <property type="component" value="Unassembled WGS sequence"/>
</dbReference>
<evidence type="ECO:0000313" key="2">
    <source>
        <dbReference type="Proteomes" id="UP001595882"/>
    </source>
</evidence>
<dbReference type="EMBL" id="JBHSDT010000001">
    <property type="protein sequence ID" value="MFC4401664.1"/>
    <property type="molecule type" value="Genomic_DNA"/>
</dbReference>
<sequence>MLNIDQEYEWGDPLIIYFLIGFHYKALYHLPIKDVASGTRLDNTGIDKNLIQLTMNGILKVYITQGETGYYYNQPTITYLNFYK</sequence>
<protein>
    <submittedName>
        <fullName evidence="1">Uncharacterized protein</fullName>
    </submittedName>
</protein>
<evidence type="ECO:0000313" key="1">
    <source>
        <dbReference type="EMBL" id="MFC4401664.1"/>
    </source>
</evidence>
<organism evidence="1 2">
    <name type="scientific">Gracilibacillus xinjiangensis</name>
    <dbReference type="NCBI Taxonomy" id="1193282"/>
    <lineage>
        <taxon>Bacteria</taxon>
        <taxon>Bacillati</taxon>
        <taxon>Bacillota</taxon>
        <taxon>Bacilli</taxon>
        <taxon>Bacillales</taxon>
        <taxon>Bacillaceae</taxon>
        <taxon>Gracilibacillus</taxon>
    </lineage>
</organism>
<gene>
    <name evidence="1" type="ORF">ACFOY7_00940</name>
</gene>
<keyword evidence="2" id="KW-1185">Reference proteome</keyword>
<reference evidence="2" key="1">
    <citation type="journal article" date="2019" name="Int. J. Syst. Evol. Microbiol.">
        <title>The Global Catalogue of Microorganisms (GCM) 10K type strain sequencing project: providing services to taxonomists for standard genome sequencing and annotation.</title>
        <authorList>
            <consortium name="The Broad Institute Genomics Platform"/>
            <consortium name="The Broad Institute Genome Sequencing Center for Infectious Disease"/>
            <person name="Wu L."/>
            <person name="Ma J."/>
        </authorList>
    </citation>
    <scope>NUCLEOTIDE SEQUENCE [LARGE SCALE GENOMIC DNA]</scope>
    <source>
        <strain evidence="2">CCUG 37865</strain>
    </source>
</reference>
<dbReference type="RefSeq" id="WP_390248461.1">
    <property type="nucleotide sequence ID" value="NZ_JBHSDT010000001.1"/>
</dbReference>
<name>A0ABV8WUA4_9BACI</name>